<gene>
    <name evidence="1" type="ORF">DAY19_08580</name>
</gene>
<name>A0ABY0IGM7_9BACT</name>
<dbReference type="Proteomes" id="UP000443582">
    <property type="component" value="Unassembled WGS sequence"/>
</dbReference>
<dbReference type="Pfam" id="PF10899">
    <property type="entry name" value="AbiGi"/>
    <property type="match status" value="1"/>
</dbReference>
<evidence type="ECO:0000313" key="1">
    <source>
        <dbReference type="EMBL" id="RZF21735.1"/>
    </source>
</evidence>
<keyword evidence="2" id="KW-1185">Reference proteome</keyword>
<proteinExistence type="predicted"/>
<sequence>MFITFTREYKYLIDNIKNGFLFQNHKIEYKPSTEHTLSKLIPLWDEYKIKSPNKDFLVNLYKKHEGINSNFYNELSNKLSNSKAFGVNFLRDLVSYNCDFIGMKCFTEIRNNQKIHPQHTGFFGEYGILMKHEWMIKNGGSPVVYVDPSLQFSNLIGSTLSILQTLDDCTQHLAGFKSTYVHKEIFNVLAFVEVAAHSFEYEWRIVHPFDINKLNTEKEEKERRLPFTIKDVHSIFVPNIQEREKLEKDLTYQLKDIPNNEKPKILLTNNIILSDKDIENIDKILERNE</sequence>
<reference evidence="2" key="1">
    <citation type="journal article" date="2019" name="Int. J. Syst. Evol. Microbiol.">
        <title>Halobacteriovorax valvorus sp. nov., a novel prokaryotic predator isolated from coastal seawater of China.</title>
        <authorList>
            <person name="Chen M.-X."/>
        </authorList>
    </citation>
    <scope>NUCLEOTIDE SEQUENCE [LARGE SCALE GENOMIC DNA]</scope>
    <source>
        <strain evidence="2">BL9</strain>
    </source>
</reference>
<comment type="caution">
    <text evidence="1">The sequence shown here is derived from an EMBL/GenBank/DDBJ whole genome shotgun (WGS) entry which is preliminary data.</text>
</comment>
<dbReference type="EMBL" id="QDKL01000002">
    <property type="protein sequence ID" value="RZF21735.1"/>
    <property type="molecule type" value="Genomic_DNA"/>
</dbReference>
<dbReference type="RefSeq" id="WP_115361421.1">
    <property type="nucleotide sequence ID" value="NZ_QDKL01000002.1"/>
</dbReference>
<accession>A0ABY0IGM7</accession>
<evidence type="ECO:0000313" key="2">
    <source>
        <dbReference type="Proteomes" id="UP000443582"/>
    </source>
</evidence>
<protein>
    <submittedName>
        <fullName evidence="1">Uncharacterized protein</fullName>
    </submittedName>
</protein>
<organism evidence="1 2">
    <name type="scientific">Halobacteriovorax vibrionivorans</name>
    <dbReference type="NCBI Taxonomy" id="2152716"/>
    <lineage>
        <taxon>Bacteria</taxon>
        <taxon>Pseudomonadati</taxon>
        <taxon>Bdellovibrionota</taxon>
        <taxon>Bacteriovoracia</taxon>
        <taxon>Bacteriovoracales</taxon>
        <taxon>Halobacteriovoraceae</taxon>
        <taxon>Halobacteriovorax</taxon>
    </lineage>
</organism>
<dbReference type="InterPro" id="IPR021223">
    <property type="entry name" value="AbiGi"/>
</dbReference>